<protein>
    <recommendedName>
        <fullName evidence="11">Lipase helper protein</fullName>
    </recommendedName>
    <alternativeName>
        <fullName evidence="12">Lipase modulator</fullName>
    </alternativeName>
</protein>
<keyword evidence="3" id="KW-1003">Cell membrane</keyword>
<dbReference type="GO" id="GO:0051082">
    <property type="term" value="F:unfolded protein binding"/>
    <property type="evidence" value="ECO:0007669"/>
    <property type="project" value="InterPro"/>
</dbReference>
<reference evidence="14 15" key="1">
    <citation type="submission" date="2015-11" db="EMBL/GenBank/DDBJ databases">
        <title>Exploring the genomic traits of fungus-feeding bacterial genus Collimonas.</title>
        <authorList>
            <person name="Song C."/>
            <person name="Schmidt R."/>
            <person name="de Jager V."/>
            <person name="Krzyzanowska D."/>
            <person name="Jongedijk E."/>
            <person name="Cankar K."/>
            <person name="Beekwilder J."/>
            <person name="van Veen A."/>
            <person name="de Boer W."/>
            <person name="van Veen J.A."/>
            <person name="Garbeva P."/>
        </authorList>
    </citation>
    <scope>NUCLEOTIDE SEQUENCE [LARGE SCALE GENOMIC DNA]</scope>
    <source>
        <strain evidence="14 15">Ter282</strain>
    </source>
</reference>
<evidence type="ECO:0000256" key="3">
    <source>
        <dbReference type="ARBA" id="ARBA00022475"/>
    </source>
</evidence>
<comment type="similarity">
    <text evidence="2">Belongs to the lipase chaperone family.</text>
</comment>
<evidence type="ECO:0000256" key="2">
    <source>
        <dbReference type="ARBA" id="ARBA00010358"/>
    </source>
</evidence>
<evidence type="ECO:0000256" key="9">
    <source>
        <dbReference type="ARBA" id="ARBA00023136"/>
    </source>
</evidence>
<evidence type="ECO:0000313" key="14">
    <source>
        <dbReference type="EMBL" id="AMP10584.1"/>
    </source>
</evidence>
<evidence type="ECO:0000256" key="10">
    <source>
        <dbReference type="ARBA" id="ARBA00023186"/>
    </source>
</evidence>
<keyword evidence="6" id="KW-0442">Lipid degradation</keyword>
<dbReference type="SUPFAM" id="SSF158855">
    <property type="entry name" value="Lipase chaperone-like"/>
    <property type="match status" value="1"/>
</dbReference>
<proteinExistence type="inferred from homology"/>
<keyword evidence="5" id="KW-0812">Transmembrane</keyword>
<keyword evidence="10" id="KW-0143">Chaperone</keyword>
<evidence type="ECO:0000256" key="5">
    <source>
        <dbReference type="ARBA" id="ARBA00022692"/>
    </source>
</evidence>
<dbReference type="EMBL" id="CP013235">
    <property type="protein sequence ID" value="AMP10584.1"/>
    <property type="molecule type" value="Genomic_DNA"/>
</dbReference>
<dbReference type="GO" id="GO:0016042">
    <property type="term" value="P:lipid catabolic process"/>
    <property type="evidence" value="ECO:0007669"/>
    <property type="project" value="UniProtKB-KW"/>
</dbReference>
<dbReference type="RefSeq" id="WP_061537290.1">
    <property type="nucleotide sequence ID" value="NZ_CP013235.1"/>
</dbReference>
<accession>A0A127QKL1</accession>
<feature type="coiled-coil region" evidence="13">
    <location>
        <begin position="256"/>
        <end position="290"/>
    </location>
</feature>
<evidence type="ECO:0000256" key="7">
    <source>
        <dbReference type="ARBA" id="ARBA00022989"/>
    </source>
</evidence>
<keyword evidence="7" id="KW-1133">Transmembrane helix</keyword>
<evidence type="ECO:0000256" key="11">
    <source>
        <dbReference type="ARBA" id="ARBA00030948"/>
    </source>
</evidence>
<evidence type="ECO:0000256" key="8">
    <source>
        <dbReference type="ARBA" id="ARBA00023098"/>
    </source>
</evidence>
<keyword evidence="4" id="KW-0997">Cell inner membrane</keyword>
<dbReference type="Pfam" id="PF03280">
    <property type="entry name" value="Lipase_chap"/>
    <property type="match status" value="1"/>
</dbReference>
<dbReference type="PATRIC" id="fig|279058.18.peg.2815"/>
<keyword evidence="9" id="KW-0472">Membrane</keyword>
<evidence type="ECO:0000256" key="12">
    <source>
        <dbReference type="ARBA" id="ARBA00031542"/>
    </source>
</evidence>
<organism evidence="14 15">
    <name type="scientific">Collimonas arenae</name>
    <dbReference type="NCBI Taxonomy" id="279058"/>
    <lineage>
        <taxon>Bacteria</taxon>
        <taxon>Pseudomonadati</taxon>
        <taxon>Pseudomonadota</taxon>
        <taxon>Betaproteobacteria</taxon>
        <taxon>Burkholderiales</taxon>
        <taxon>Oxalobacteraceae</taxon>
        <taxon>Collimonas</taxon>
    </lineage>
</organism>
<dbReference type="GO" id="GO:0006457">
    <property type="term" value="P:protein folding"/>
    <property type="evidence" value="ECO:0007669"/>
    <property type="project" value="InterPro"/>
</dbReference>
<gene>
    <name evidence="14" type="ORF">CAter282_2860</name>
</gene>
<evidence type="ECO:0000313" key="15">
    <source>
        <dbReference type="Proteomes" id="UP000071778"/>
    </source>
</evidence>
<comment type="subcellular location">
    <subcellularLocation>
        <location evidence="1">Cell inner membrane</location>
        <topology evidence="1">Single-pass membrane protein</topology>
        <orientation evidence="1">Periplasmic side</orientation>
    </subcellularLocation>
</comment>
<name>A0A127QKL1_9BURK</name>
<evidence type="ECO:0000256" key="1">
    <source>
        <dbReference type="ARBA" id="ARBA00004383"/>
    </source>
</evidence>
<dbReference type="Proteomes" id="UP000071778">
    <property type="component" value="Chromosome"/>
</dbReference>
<keyword evidence="8" id="KW-0443">Lipid metabolism</keyword>
<keyword evidence="15" id="KW-1185">Reference proteome</keyword>
<evidence type="ECO:0000256" key="6">
    <source>
        <dbReference type="ARBA" id="ARBA00022963"/>
    </source>
</evidence>
<dbReference type="InterPro" id="IPR004961">
    <property type="entry name" value="Lipase_chaperone"/>
</dbReference>
<evidence type="ECO:0000256" key="13">
    <source>
        <dbReference type="SAM" id="Coils"/>
    </source>
</evidence>
<evidence type="ECO:0000256" key="4">
    <source>
        <dbReference type="ARBA" id="ARBA00022519"/>
    </source>
</evidence>
<dbReference type="AlphaFoldDB" id="A0A127QKL1"/>
<sequence length="318" mass="35069">MRTRHWLGLALIVVGIGLLAYALGWFRWAEPASTGTQAGSATGGDTRFGPGQWSDAASASTTAMADTSPPDGLQVGADQHLRINRALRDVFDYYLLGGLPGTRAEHMAQLLAHLKGGLPSLAYADAERIAHSYLSYLTAHDALLERQTMPVVTADSKMATPDVERLAAWLAQLSRLRQDTLGIEVAKVWFGDEEVESQRMLEALRGGARTALGSGADDPRQKDFDRLRMLRQQGASQKEQHDMMARQFGAAAAQRFDQLEQEEQAWQVRYAQYRQAADQIRQQVGTAEADRDRQIAALRSQTFASDAERMRAAGLDRQ</sequence>
<keyword evidence="13" id="KW-0175">Coiled coil</keyword>
<dbReference type="GO" id="GO:0005886">
    <property type="term" value="C:plasma membrane"/>
    <property type="evidence" value="ECO:0007669"/>
    <property type="project" value="UniProtKB-SubCell"/>
</dbReference>